<gene>
    <name evidence="8" type="ORF">THAOC_16603</name>
</gene>
<feature type="region of interest" description="Disordered" evidence="6">
    <location>
        <begin position="72"/>
        <end position="105"/>
    </location>
</feature>
<dbReference type="AlphaFoldDB" id="K0SCX0"/>
<dbReference type="GO" id="GO:0016020">
    <property type="term" value="C:membrane"/>
    <property type="evidence" value="ECO:0007669"/>
    <property type="project" value="UniProtKB-SubCell"/>
</dbReference>
<dbReference type="eggNOG" id="KOG2322">
    <property type="taxonomic scope" value="Eukaryota"/>
</dbReference>
<dbReference type="Proteomes" id="UP000266841">
    <property type="component" value="Unassembled WGS sequence"/>
</dbReference>
<comment type="caution">
    <text evidence="8">The sequence shown here is derived from an EMBL/GenBank/DDBJ whole genome shotgun (WGS) entry which is preliminary data.</text>
</comment>
<comment type="subcellular location">
    <subcellularLocation>
        <location evidence="1">Membrane</location>
        <topology evidence="1">Multi-pass membrane protein</topology>
    </subcellularLocation>
</comment>
<evidence type="ECO:0000313" key="9">
    <source>
        <dbReference type="Proteomes" id="UP000266841"/>
    </source>
</evidence>
<organism evidence="8 9">
    <name type="scientific">Thalassiosira oceanica</name>
    <name type="common">Marine diatom</name>
    <dbReference type="NCBI Taxonomy" id="159749"/>
    <lineage>
        <taxon>Eukaryota</taxon>
        <taxon>Sar</taxon>
        <taxon>Stramenopiles</taxon>
        <taxon>Ochrophyta</taxon>
        <taxon>Bacillariophyta</taxon>
        <taxon>Coscinodiscophyceae</taxon>
        <taxon>Thalassiosirophycidae</taxon>
        <taxon>Thalassiosirales</taxon>
        <taxon>Thalassiosiraceae</taxon>
        <taxon>Thalassiosira</taxon>
    </lineage>
</organism>
<evidence type="ECO:0000256" key="2">
    <source>
        <dbReference type="ARBA" id="ARBA00022692"/>
    </source>
</evidence>
<feature type="chain" id="PRO_5003840979" evidence="7">
    <location>
        <begin position="23"/>
        <end position="350"/>
    </location>
</feature>
<dbReference type="InterPro" id="IPR006214">
    <property type="entry name" value="Bax_inhibitor_1-related"/>
</dbReference>
<dbReference type="Pfam" id="PF01027">
    <property type="entry name" value="Bax1-I"/>
    <property type="match status" value="1"/>
</dbReference>
<dbReference type="PANTHER" id="PTHR23291:SF50">
    <property type="entry name" value="PROTEIN LIFEGUARD 4"/>
    <property type="match status" value="1"/>
</dbReference>
<evidence type="ECO:0000256" key="4">
    <source>
        <dbReference type="ARBA" id="ARBA00023136"/>
    </source>
</evidence>
<evidence type="ECO:0000256" key="3">
    <source>
        <dbReference type="ARBA" id="ARBA00022989"/>
    </source>
</evidence>
<sequence>MRKRSAVVLAAALSSLCGRVECTSCRLAAASASTSHVRGIRSIRSQSLPYIININRGGGGLSDTSRQAWSTGSNTYDYRPSKSPRKNPYSRPSPTLGVPSEKGLEDATKEQFAEAFLRREDRQRFISRVYAILSGQLLVTAAAVHLFHLNPGGIRDWMMYTQVGRRIPLIGLAVSTIAYMLTLSPNNAQSSIKWPLLIIFTLGESVAVGFISSIYAYSTVIKAALTTAVATGSITAYTLLQKNPQYDLSQWGRALSGLSVAFLLYGLIHVLEIFGIVPRGFLPYTEALYCMFGAGLFSLYLAHHTRLIVGGKSAKYQMNEKDYVLGAMSLYSDIVNIFIYILRILGDVDD</sequence>
<evidence type="ECO:0000313" key="8">
    <source>
        <dbReference type="EMBL" id="EJK62769.1"/>
    </source>
</evidence>
<evidence type="ECO:0000256" key="5">
    <source>
        <dbReference type="RuleBase" id="RU004379"/>
    </source>
</evidence>
<keyword evidence="2 5" id="KW-0812">Transmembrane</keyword>
<feature type="transmembrane region" description="Helical" evidence="5">
    <location>
        <begin position="281"/>
        <end position="302"/>
    </location>
</feature>
<feature type="transmembrane region" description="Helical" evidence="5">
    <location>
        <begin position="252"/>
        <end position="275"/>
    </location>
</feature>
<dbReference type="EMBL" id="AGNL01018633">
    <property type="protein sequence ID" value="EJK62769.1"/>
    <property type="molecule type" value="Genomic_DNA"/>
</dbReference>
<protein>
    <submittedName>
        <fullName evidence="8">Uncharacterized protein</fullName>
    </submittedName>
</protein>
<evidence type="ECO:0000256" key="1">
    <source>
        <dbReference type="ARBA" id="ARBA00004141"/>
    </source>
</evidence>
<feature type="transmembrane region" description="Helical" evidence="5">
    <location>
        <begin position="223"/>
        <end position="240"/>
    </location>
</feature>
<name>K0SCX0_THAOC</name>
<evidence type="ECO:0000256" key="6">
    <source>
        <dbReference type="SAM" id="MobiDB-lite"/>
    </source>
</evidence>
<accession>K0SCX0</accession>
<comment type="similarity">
    <text evidence="5">Belongs to the BI1 family.</text>
</comment>
<proteinExistence type="inferred from homology"/>
<keyword evidence="3 5" id="KW-1133">Transmembrane helix</keyword>
<keyword evidence="7" id="KW-0732">Signal</keyword>
<feature type="transmembrane region" description="Helical" evidence="5">
    <location>
        <begin position="323"/>
        <end position="345"/>
    </location>
</feature>
<feature type="signal peptide" evidence="7">
    <location>
        <begin position="1"/>
        <end position="22"/>
    </location>
</feature>
<dbReference type="OMA" id="MANAPDI"/>
<keyword evidence="9" id="KW-1185">Reference proteome</keyword>
<feature type="transmembrane region" description="Helical" evidence="5">
    <location>
        <begin position="196"/>
        <end position="217"/>
    </location>
</feature>
<reference evidence="8 9" key="1">
    <citation type="journal article" date="2012" name="Genome Biol.">
        <title>Genome and low-iron response of an oceanic diatom adapted to chronic iron limitation.</title>
        <authorList>
            <person name="Lommer M."/>
            <person name="Specht M."/>
            <person name="Roy A.S."/>
            <person name="Kraemer L."/>
            <person name="Andreson R."/>
            <person name="Gutowska M.A."/>
            <person name="Wolf J."/>
            <person name="Bergner S.V."/>
            <person name="Schilhabel M.B."/>
            <person name="Klostermeier U.C."/>
            <person name="Beiko R.G."/>
            <person name="Rosenstiel P."/>
            <person name="Hippler M."/>
            <person name="Laroche J."/>
        </authorList>
    </citation>
    <scope>NUCLEOTIDE SEQUENCE [LARGE SCALE GENOMIC DNA]</scope>
    <source>
        <strain evidence="8 9">CCMP1005</strain>
    </source>
</reference>
<keyword evidence="4 5" id="KW-0472">Membrane</keyword>
<dbReference type="PANTHER" id="PTHR23291">
    <property type="entry name" value="BAX INHIBITOR-RELATED"/>
    <property type="match status" value="1"/>
</dbReference>
<evidence type="ECO:0000256" key="7">
    <source>
        <dbReference type="SAM" id="SignalP"/>
    </source>
</evidence>
<feature type="transmembrane region" description="Helical" evidence="5">
    <location>
        <begin position="167"/>
        <end position="184"/>
    </location>
</feature>
<dbReference type="OrthoDB" id="7933078at2759"/>